<feature type="domain" description="DUF695" evidence="1">
    <location>
        <begin position="4"/>
        <end position="87"/>
    </location>
</feature>
<protein>
    <recommendedName>
        <fullName evidence="1">DUF695 domain-containing protein</fullName>
    </recommendedName>
</protein>
<evidence type="ECO:0000259" key="1">
    <source>
        <dbReference type="Pfam" id="PF05117"/>
    </source>
</evidence>
<dbReference type="AlphaFoldDB" id="A0A7V8FD93"/>
<dbReference type="Pfam" id="PF05117">
    <property type="entry name" value="DUF695"/>
    <property type="match status" value="1"/>
</dbReference>
<evidence type="ECO:0000313" key="3">
    <source>
        <dbReference type="Proteomes" id="UP000487117"/>
    </source>
</evidence>
<organism evidence="2 3">
    <name type="scientific">Stenotrophomonas maltophilia</name>
    <name type="common">Pseudomonas maltophilia</name>
    <name type="synonym">Xanthomonas maltophilia</name>
    <dbReference type="NCBI Taxonomy" id="40324"/>
    <lineage>
        <taxon>Bacteria</taxon>
        <taxon>Pseudomonadati</taxon>
        <taxon>Pseudomonadota</taxon>
        <taxon>Gammaproteobacteria</taxon>
        <taxon>Lysobacterales</taxon>
        <taxon>Lysobacteraceae</taxon>
        <taxon>Stenotrophomonas</taxon>
        <taxon>Stenotrophomonas maltophilia group</taxon>
    </lineage>
</organism>
<gene>
    <name evidence="2" type="ORF">GAK31_03802</name>
</gene>
<dbReference type="EMBL" id="WNDS01000006">
    <property type="protein sequence ID" value="KAF1012975.1"/>
    <property type="molecule type" value="Genomic_DNA"/>
</dbReference>
<reference evidence="3" key="1">
    <citation type="journal article" date="2020" name="MBio">
        <title>Horizontal gene transfer to a defensive symbiont with a reduced genome amongst a multipartite beetle microbiome.</title>
        <authorList>
            <person name="Waterworth S.C."/>
            <person name="Florez L.V."/>
            <person name="Rees E.R."/>
            <person name="Hertweck C."/>
            <person name="Kaltenpoth M."/>
            <person name="Kwan J.C."/>
        </authorList>
    </citation>
    <scope>NUCLEOTIDE SEQUENCE [LARGE SCALE GENOMIC DNA]</scope>
</reference>
<comment type="caution">
    <text evidence="2">The sequence shown here is derived from an EMBL/GenBank/DDBJ whole genome shotgun (WGS) entry which is preliminary data.</text>
</comment>
<proteinExistence type="predicted"/>
<accession>A0A7V8FD93</accession>
<dbReference type="InterPro" id="IPR016097">
    <property type="entry name" value="DUF695"/>
</dbReference>
<sequence length="94" mass="10153">MGKEGLPSTVDLDEIGRFEDALLAAVERPLGDVLVSATTGQGQRVWALYVQSPEVFAATCGDAHSPGDVCPIEVAIWMDPDWRYFFNDILAAIG</sequence>
<dbReference type="Proteomes" id="UP000487117">
    <property type="component" value="Unassembled WGS sequence"/>
</dbReference>
<evidence type="ECO:0000313" key="2">
    <source>
        <dbReference type="EMBL" id="KAF1012975.1"/>
    </source>
</evidence>
<name>A0A7V8FD93_STEMA</name>